<dbReference type="Proteomes" id="UP001055072">
    <property type="component" value="Unassembled WGS sequence"/>
</dbReference>
<organism evidence="1 2">
    <name type="scientific">Irpex rosettiformis</name>
    <dbReference type="NCBI Taxonomy" id="378272"/>
    <lineage>
        <taxon>Eukaryota</taxon>
        <taxon>Fungi</taxon>
        <taxon>Dikarya</taxon>
        <taxon>Basidiomycota</taxon>
        <taxon>Agaricomycotina</taxon>
        <taxon>Agaricomycetes</taxon>
        <taxon>Polyporales</taxon>
        <taxon>Irpicaceae</taxon>
        <taxon>Irpex</taxon>
    </lineage>
</organism>
<evidence type="ECO:0000313" key="1">
    <source>
        <dbReference type="EMBL" id="KAI0083763.1"/>
    </source>
</evidence>
<keyword evidence="2" id="KW-1185">Reference proteome</keyword>
<gene>
    <name evidence="1" type="ORF">BDY19DRAFT_998321</name>
</gene>
<name>A0ACB8TP21_9APHY</name>
<sequence>MSISQRRDFKRPAEERTHIYENPAISMFTNKSLYNARSRSPLGIRYSDHVGSHLTAAHIAFNLTMLEFALSEWKDGVFQDTTFTEDVGRKIYNVHRSDLESFETVFGELKLIELGQALVQNGRTYAGLDSYALNDGHGETGNIALSAFQRMAELSSTTTTDVDEGENNDNDSEPEDDEDDRLAQH</sequence>
<proteinExistence type="predicted"/>
<evidence type="ECO:0000313" key="2">
    <source>
        <dbReference type="Proteomes" id="UP001055072"/>
    </source>
</evidence>
<reference evidence="1" key="1">
    <citation type="journal article" date="2021" name="Environ. Microbiol.">
        <title>Gene family expansions and transcriptome signatures uncover fungal adaptations to wood decay.</title>
        <authorList>
            <person name="Hage H."/>
            <person name="Miyauchi S."/>
            <person name="Viragh M."/>
            <person name="Drula E."/>
            <person name="Min B."/>
            <person name="Chaduli D."/>
            <person name="Navarro D."/>
            <person name="Favel A."/>
            <person name="Norest M."/>
            <person name="Lesage-Meessen L."/>
            <person name="Balint B."/>
            <person name="Merenyi Z."/>
            <person name="de Eugenio L."/>
            <person name="Morin E."/>
            <person name="Martinez A.T."/>
            <person name="Baldrian P."/>
            <person name="Stursova M."/>
            <person name="Martinez M.J."/>
            <person name="Novotny C."/>
            <person name="Magnuson J.K."/>
            <person name="Spatafora J.W."/>
            <person name="Maurice S."/>
            <person name="Pangilinan J."/>
            <person name="Andreopoulos W."/>
            <person name="LaButti K."/>
            <person name="Hundley H."/>
            <person name="Na H."/>
            <person name="Kuo A."/>
            <person name="Barry K."/>
            <person name="Lipzen A."/>
            <person name="Henrissat B."/>
            <person name="Riley R."/>
            <person name="Ahrendt S."/>
            <person name="Nagy L.G."/>
            <person name="Grigoriev I.V."/>
            <person name="Martin F."/>
            <person name="Rosso M.N."/>
        </authorList>
    </citation>
    <scope>NUCLEOTIDE SEQUENCE</scope>
    <source>
        <strain evidence="1">CBS 384.51</strain>
    </source>
</reference>
<accession>A0ACB8TP21</accession>
<comment type="caution">
    <text evidence="1">The sequence shown here is derived from an EMBL/GenBank/DDBJ whole genome shotgun (WGS) entry which is preliminary data.</text>
</comment>
<protein>
    <submittedName>
        <fullName evidence="1">Uncharacterized protein</fullName>
    </submittedName>
</protein>
<dbReference type="EMBL" id="MU274954">
    <property type="protein sequence ID" value="KAI0083763.1"/>
    <property type="molecule type" value="Genomic_DNA"/>
</dbReference>